<dbReference type="AlphaFoldDB" id="A0ABD2NM67"/>
<reference evidence="1 2" key="1">
    <citation type="journal article" date="2021" name="BMC Biol.">
        <title>Horizontally acquired antibacterial genes associated with adaptive radiation of ladybird beetles.</title>
        <authorList>
            <person name="Li H.S."/>
            <person name="Tang X.F."/>
            <person name="Huang Y.H."/>
            <person name="Xu Z.Y."/>
            <person name="Chen M.L."/>
            <person name="Du X.Y."/>
            <person name="Qiu B.Y."/>
            <person name="Chen P.T."/>
            <person name="Zhang W."/>
            <person name="Slipinski A."/>
            <person name="Escalona H.E."/>
            <person name="Waterhouse R.M."/>
            <person name="Zwick A."/>
            <person name="Pang H."/>
        </authorList>
    </citation>
    <scope>NUCLEOTIDE SEQUENCE [LARGE SCALE GENOMIC DNA]</scope>
    <source>
        <strain evidence="1">SYSU2018</strain>
    </source>
</reference>
<evidence type="ECO:0000313" key="1">
    <source>
        <dbReference type="EMBL" id="KAL3279659.1"/>
    </source>
</evidence>
<sequence>MPEKTSIKIILFGLETNANLSSKLTQEWVIVHVVSRFLGQFCNSYKNVVERFYKSDDSVVFIQQMLPEQTYETKPSNNKVQTAATTFKDRDFRIEKPTREVEFVPTAENRVAMRQAVVALLQ</sequence>
<comment type="caution">
    <text evidence="1">The sequence shown here is derived from an EMBL/GenBank/DDBJ whole genome shotgun (WGS) entry which is preliminary data.</text>
</comment>
<dbReference type="EMBL" id="JABFTP020000124">
    <property type="protein sequence ID" value="KAL3279659.1"/>
    <property type="molecule type" value="Genomic_DNA"/>
</dbReference>
<keyword evidence="2" id="KW-1185">Reference proteome</keyword>
<evidence type="ECO:0000313" key="2">
    <source>
        <dbReference type="Proteomes" id="UP001516400"/>
    </source>
</evidence>
<gene>
    <name evidence="1" type="ORF">HHI36_017165</name>
</gene>
<proteinExistence type="predicted"/>
<organism evidence="1 2">
    <name type="scientific">Cryptolaemus montrouzieri</name>
    <dbReference type="NCBI Taxonomy" id="559131"/>
    <lineage>
        <taxon>Eukaryota</taxon>
        <taxon>Metazoa</taxon>
        <taxon>Ecdysozoa</taxon>
        <taxon>Arthropoda</taxon>
        <taxon>Hexapoda</taxon>
        <taxon>Insecta</taxon>
        <taxon>Pterygota</taxon>
        <taxon>Neoptera</taxon>
        <taxon>Endopterygota</taxon>
        <taxon>Coleoptera</taxon>
        <taxon>Polyphaga</taxon>
        <taxon>Cucujiformia</taxon>
        <taxon>Coccinelloidea</taxon>
        <taxon>Coccinellidae</taxon>
        <taxon>Scymninae</taxon>
        <taxon>Scymnini</taxon>
        <taxon>Cryptolaemus</taxon>
    </lineage>
</organism>
<accession>A0ABD2NM67</accession>
<protein>
    <submittedName>
        <fullName evidence="1">Uncharacterized protein</fullName>
    </submittedName>
</protein>
<name>A0ABD2NM67_9CUCU</name>
<dbReference type="Proteomes" id="UP001516400">
    <property type="component" value="Unassembled WGS sequence"/>
</dbReference>